<reference evidence="2 3" key="1">
    <citation type="submission" date="2017-09" db="EMBL/GenBank/DDBJ databases">
        <authorList>
            <person name="Lee N."/>
            <person name="Cho B.-K."/>
        </authorList>
    </citation>
    <scope>NUCLEOTIDE SEQUENCE [LARGE SCALE GENOMIC DNA]</scope>
    <source>
        <strain evidence="2 3">ATCC 12769</strain>
    </source>
</reference>
<dbReference type="AlphaFoldDB" id="A0A5J6F7K1"/>
<feature type="region of interest" description="Disordered" evidence="1">
    <location>
        <begin position="1"/>
        <end position="22"/>
    </location>
</feature>
<evidence type="ECO:0000313" key="2">
    <source>
        <dbReference type="EMBL" id="QEU72338.1"/>
    </source>
</evidence>
<name>A0A5J6F7K1_9ACTN</name>
<sequence length="85" mass="9148">MITRGEASRPVPDDIARAGGQAAGRRVLMRIRVSRDSGRTWGRPTEVREVENPVAPPDPVSFPSCLCPRCTGCPPHSSSPLQVKA</sequence>
<dbReference type="OrthoDB" id="4323700at2"/>
<evidence type="ECO:0000256" key="1">
    <source>
        <dbReference type="SAM" id="MobiDB-lite"/>
    </source>
</evidence>
<keyword evidence="3" id="KW-1185">Reference proteome</keyword>
<protein>
    <recommendedName>
        <fullName evidence="4">Exo-alpha-sialidase</fullName>
    </recommendedName>
</protein>
<proteinExistence type="predicted"/>
<dbReference type="EMBL" id="CP023702">
    <property type="protein sequence ID" value="QEU72338.1"/>
    <property type="molecule type" value="Genomic_DNA"/>
</dbReference>
<accession>A0A5J6F7K1</accession>
<evidence type="ECO:0000313" key="3">
    <source>
        <dbReference type="Proteomes" id="UP000326178"/>
    </source>
</evidence>
<dbReference type="Proteomes" id="UP000326178">
    <property type="component" value="Chromosome"/>
</dbReference>
<dbReference type="KEGG" id="snk:CP967_10375"/>
<evidence type="ECO:0008006" key="4">
    <source>
        <dbReference type="Google" id="ProtNLM"/>
    </source>
</evidence>
<organism evidence="2 3">
    <name type="scientific">Streptomyces nitrosporeus</name>
    <dbReference type="NCBI Taxonomy" id="28894"/>
    <lineage>
        <taxon>Bacteria</taxon>
        <taxon>Bacillati</taxon>
        <taxon>Actinomycetota</taxon>
        <taxon>Actinomycetes</taxon>
        <taxon>Kitasatosporales</taxon>
        <taxon>Streptomycetaceae</taxon>
        <taxon>Streptomyces</taxon>
    </lineage>
</organism>
<gene>
    <name evidence="2" type="ORF">CP967_10375</name>
</gene>